<dbReference type="GO" id="GO:0016747">
    <property type="term" value="F:acyltransferase activity, transferring groups other than amino-acyl groups"/>
    <property type="evidence" value="ECO:0007669"/>
    <property type="project" value="TreeGrafter"/>
</dbReference>
<dbReference type="Gene3D" id="3.30.559.10">
    <property type="entry name" value="Chloramphenicol acetyltransferase-like domain"/>
    <property type="match status" value="2"/>
</dbReference>
<dbReference type="OrthoDB" id="21502at2759"/>
<reference evidence="1" key="1">
    <citation type="submission" date="2021-07" db="EMBL/GenBank/DDBJ databases">
        <authorList>
            <person name="Branca A.L. A."/>
        </authorList>
    </citation>
    <scope>NUCLEOTIDE SEQUENCE</scope>
</reference>
<dbReference type="EMBL" id="CAJVOS010000009">
    <property type="protein sequence ID" value="CAG7973044.1"/>
    <property type="molecule type" value="Genomic_DNA"/>
</dbReference>
<dbReference type="PANTHER" id="PTHR31642:SF294">
    <property type="entry name" value="ACETYLTRANSFERASE MATC1"/>
    <property type="match status" value="1"/>
</dbReference>
<evidence type="ECO:0000313" key="1">
    <source>
        <dbReference type="EMBL" id="CAG7973044.1"/>
    </source>
</evidence>
<dbReference type="Pfam" id="PF02458">
    <property type="entry name" value="Transferase"/>
    <property type="match status" value="1"/>
</dbReference>
<dbReference type="Proteomes" id="UP001153618">
    <property type="component" value="Unassembled WGS sequence"/>
</dbReference>
<sequence>MRLFNYLRPRREQPTAVLTDEVIPINGLFRYMDGTMELAFKFDDVLEPDKLRQSLERLLQIGNWRHLGGRLRRRNDSESQEFELHIPAQYDSARPGFIFRTSEWDGSITDHPVCSQLPRGTNNLTFLGSSQILGPLIHRAEDPRGIDDLIYTDSPSLFFDQINFSDATLMLVTFPHYLMDVMGYVTFLNAWISVLHGREDEVPECRTFIDDCVTRLASKTHAEKYMFYYSAVQGLNKIFYIFRIIWDKIWYPEVEYPTVCIPGWFLNRLRKEALTELALKSSQENNDTHFVSESDVLLAWLTKTLVAVAKPSERKPLVLMNVFDVRSTVLPPKIAYILNAVTFAYTILPVSQVYTQPLSFLAAQIRQSLEKQRNNEQIEAQLAMSKIFHEKTGSPPMIGTRDMFMNMWSNWSRANFFHLDFSPAVRNVSGARDKRVNGLGVPSCFLNTTPMNIFWHGGGLIFGKDCSGNWWLQWSLRKGAKAKIEELFNSINQEHCSSS</sequence>
<accession>A0A9W4MND6</accession>
<dbReference type="PANTHER" id="PTHR31642">
    <property type="entry name" value="TRICHOTHECENE 3-O-ACETYLTRANSFERASE"/>
    <property type="match status" value="1"/>
</dbReference>
<dbReference type="InterPro" id="IPR050317">
    <property type="entry name" value="Plant_Fungal_Acyltransferase"/>
</dbReference>
<keyword evidence="2" id="KW-1185">Reference proteome</keyword>
<organism evidence="1 2">
    <name type="scientific">Penicillium olsonii</name>
    <dbReference type="NCBI Taxonomy" id="99116"/>
    <lineage>
        <taxon>Eukaryota</taxon>
        <taxon>Fungi</taxon>
        <taxon>Dikarya</taxon>
        <taxon>Ascomycota</taxon>
        <taxon>Pezizomycotina</taxon>
        <taxon>Eurotiomycetes</taxon>
        <taxon>Eurotiomycetidae</taxon>
        <taxon>Eurotiales</taxon>
        <taxon>Aspergillaceae</taxon>
        <taxon>Penicillium</taxon>
    </lineage>
</organism>
<proteinExistence type="predicted"/>
<dbReference type="InterPro" id="IPR023213">
    <property type="entry name" value="CAT-like_dom_sf"/>
</dbReference>
<name>A0A9W4MND6_PENOL</name>
<comment type="caution">
    <text evidence="1">The sequence shown here is derived from an EMBL/GenBank/DDBJ whole genome shotgun (WGS) entry which is preliminary data.</text>
</comment>
<dbReference type="AlphaFoldDB" id="A0A9W4MND6"/>
<gene>
    <name evidence="1" type="ORF">POLS_LOCUS1080</name>
</gene>
<evidence type="ECO:0000313" key="2">
    <source>
        <dbReference type="Proteomes" id="UP001153618"/>
    </source>
</evidence>
<protein>
    <submittedName>
        <fullName evidence="1">Uncharacterized protein</fullName>
    </submittedName>
</protein>